<sequence length="148" mass="16495">MRLGISYSKRRNLVELAVSRGCTAKADPGSDNHVNGDIQEGATGWPGMMSVRVHETGGAYDHPILPMAGEALHVVELQCHSKVAAKRFQKTKKSSKPDGSDDNVDASTQENRTSMDSPLLWIRVDPEMEYLAEIHFHQPIQMWVRIAR</sequence>
<dbReference type="Pfam" id="PF25316">
    <property type="entry name" value="TAF2_3rd"/>
    <property type="match status" value="1"/>
</dbReference>
<evidence type="ECO:0000256" key="1">
    <source>
        <dbReference type="SAM" id="MobiDB-lite"/>
    </source>
</evidence>
<dbReference type="InterPro" id="IPR057345">
    <property type="entry name" value="Ig-like_TAF2"/>
</dbReference>
<dbReference type="EnsemblPlants" id="HORVU.MOREX.r3.3HG0240800.1">
    <property type="protein sequence ID" value="HORVU.MOREX.r3.3HG0240800.1"/>
    <property type="gene ID" value="HORVU.MOREX.r3.3HG0240800"/>
</dbReference>
<reference evidence="3" key="3">
    <citation type="submission" date="2022-01" db="UniProtKB">
        <authorList>
            <consortium name="EnsemblPlants"/>
        </authorList>
    </citation>
    <scope>IDENTIFICATION</scope>
    <source>
        <strain evidence="3">subsp. vulgare</strain>
    </source>
</reference>
<dbReference type="InterPro" id="IPR037813">
    <property type="entry name" value="TAF2"/>
</dbReference>
<dbReference type="AlphaFoldDB" id="A0A8I6XVW2"/>
<evidence type="ECO:0000313" key="4">
    <source>
        <dbReference type="Proteomes" id="UP000011116"/>
    </source>
</evidence>
<evidence type="ECO:0000313" key="3">
    <source>
        <dbReference type="EnsemblPlants" id="HORVU.MOREX.r3.3HG0240800.1"/>
    </source>
</evidence>
<dbReference type="Gramene" id="HORVU.MOREX.r3.3HG0240800.1">
    <property type="protein sequence ID" value="HORVU.MOREX.r3.3HG0240800.1"/>
    <property type="gene ID" value="HORVU.MOREX.r3.3HG0240800"/>
</dbReference>
<dbReference type="PANTHER" id="PTHR15137">
    <property type="entry name" value="TRANSCRIPTION INITIATION FACTOR TFIID"/>
    <property type="match status" value="1"/>
</dbReference>
<feature type="domain" description="Transcription initiation factor TFIID subunit 2 Ig-like" evidence="2">
    <location>
        <begin position="1"/>
        <end position="139"/>
    </location>
</feature>
<reference evidence="4" key="1">
    <citation type="journal article" date="2012" name="Nature">
        <title>A physical, genetic and functional sequence assembly of the barley genome.</title>
        <authorList>
            <consortium name="The International Barley Genome Sequencing Consortium"/>
            <person name="Mayer K.F."/>
            <person name="Waugh R."/>
            <person name="Brown J.W."/>
            <person name="Schulman A."/>
            <person name="Langridge P."/>
            <person name="Platzer M."/>
            <person name="Fincher G.B."/>
            <person name="Muehlbauer G.J."/>
            <person name="Sato K."/>
            <person name="Close T.J."/>
            <person name="Wise R.P."/>
            <person name="Stein N."/>
        </authorList>
    </citation>
    <scope>NUCLEOTIDE SEQUENCE [LARGE SCALE GENOMIC DNA]</scope>
    <source>
        <strain evidence="4">cv. Morex</strain>
    </source>
</reference>
<proteinExistence type="predicted"/>
<organism evidence="3 4">
    <name type="scientific">Hordeum vulgare subsp. vulgare</name>
    <name type="common">Domesticated barley</name>
    <dbReference type="NCBI Taxonomy" id="112509"/>
    <lineage>
        <taxon>Eukaryota</taxon>
        <taxon>Viridiplantae</taxon>
        <taxon>Streptophyta</taxon>
        <taxon>Embryophyta</taxon>
        <taxon>Tracheophyta</taxon>
        <taxon>Spermatophyta</taxon>
        <taxon>Magnoliopsida</taxon>
        <taxon>Liliopsida</taxon>
        <taxon>Poales</taxon>
        <taxon>Poaceae</taxon>
        <taxon>BOP clade</taxon>
        <taxon>Pooideae</taxon>
        <taxon>Triticodae</taxon>
        <taxon>Triticeae</taxon>
        <taxon>Hordeinae</taxon>
        <taxon>Hordeum</taxon>
    </lineage>
</organism>
<dbReference type="GO" id="GO:0005669">
    <property type="term" value="C:transcription factor TFIID complex"/>
    <property type="evidence" value="ECO:0007669"/>
    <property type="project" value="InterPro"/>
</dbReference>
<reference evidence="3" key="2">
    <citation type="submission" date="2020-10" db="EMBL/GenBank/DDBJ databases">
        <authorList>
            <person name="Scholz U."/>
            <person name="Mascher M."/>
            <person name="Fiebig A."/>
        </authorList>
    </citation>
    <scope>NUCLEOTIDE SEQUENCE [LARGE SCALE GENOMIC DNA]</scope>
    <source>
        <strain evidence="3">cv. Morex</strain>
    </source>
</reference>
<protein>
    <recommendedName>
        <fullName evidence="2">Transcription initiation factor TFIID subunit 2 Ig-like domain-containing protein</fullName>
    </recommendedName>
</protein>
<accession>A0A8I6XVW2</accession>
<dbReference type="Proteomes" id="UP000011116">
    <property type="component" value="Chromosome 3H"/>
</dbReference>
<evidence type="ECO:0000259" key="2">
    <source>
        <dbReference type="Pfam" id="PF25316"/>
    </source>
</evidence>
<keyword evidence="4" id="KW-1185">Reference proteome</keyword>
<dbReference type="PANTHER" id="PTHR15137:SF9">
    <property type="entry name" value="TRANSCRIPTION INITIATION FACTOR TFIID SUBUNIT 2"/>
    <property type="match status" value="1"/>
</dbReference>
<dbReference type="SMR" id="A0A8I6XVW2"/>
<name>A0A8I6XVW2_HORVV</name>
<feature type="region of interest" description="Disordered" evidence="1">
    <location>
        <begin position="87"/>
        <end position="111"/>
    </location>
</feature>